<feature type="compositionally biased region" description="Low complexity" evidence="1">
    <location>
        <begin position="11"/>
        <end position="21"/>
    </location>
</feature>
<keyword evidence="3" id="KW-1185">Reference proteome</keyword>
<reference evidence="2 3" key="1">
    <citation type="journal article" date="2021" name="Elife">
        <title>Chloroplast acquisition without the gene transfer in kleptoplastic sea slugs, Plakobranchus ocellatus.</title>
        <authorList>
            <person name="Maeda T."/>
            <person name="Takahashi S."/>
            <person name="Yoshida T."/>
            <person name="Shimamura S."/>
            <person name="Takaki Y."/>
            <person name="Nagai Y."/>
            <person name="Toyoda A."/>
            <person name="Suzuki Y."/>
            <person name="Arimoto A."/>
            <person name="Ishii H."/>
            <person name="Satoh N."/>
            <person name="Nishiyama T."/>
            <person name="Hasebe M."/>
            <person name="Maruyama T."/>
            <person name="Minagawa J."/>
            <person name="Obokata J."/>
            <person name="Shigenobu S."/>
        </authorList>
    </citation>
    <scope>NUCLEOTIDE SEQUENCE [LARGE SCALE GENOMIC DNA]</scope>
</reference>
<dbReference type="AlphaFoldDB" id="A0AAV4E317"/>
<evidence type="ECO:0000313" key="2">
    <source>
        <dbReference type="EMBL" id="GFO50600.1"/>
    </source>
</evidence>
<name>A0AAV4E317_9GAST</name>
<accession>A0AAV4E317</accession>
<gene>
    <name evidence="2" type="ORF">PoB_007710500</name>
</gene>
<organism evidence="2 3">
    <name type="scientific">Plakobranchus ocellatus</name>
    <dbReference type="NCBI Taxonomy" id="259542"/>
    <lineage>
        <taxon>Eukaryota</taxon>
        <taxon>Metazoa</taxon>
        <taxon>Spiralia</taxon>
        <taxon>Lophotrochozoa</taxon>
        <taxon>Mollusca</taxon>
        <taxon>Gastropoda</taxon>
        <taxon>Heterobranchia</taxon>
        <taxon>Euthyneura</taxon>
        <taxon>Panpulmonata</taxon>
        <taxon>Sacoglossa</taxon>
        <taxon>Placobranchoidea</taxon>
        <taxon>Plakobranchidae</taxon>
        <taxon>Plakobranchus</taxon>
    </lineage>
</organism>
<dbReference type="EMBL" id="BLXT01008617">
    <property type="protein sequence ID" value="GFO50600.1"/>
    <property type="molecule type" value="Genomic_DNA"/>
</dbReference>
<evidence type="ECO:0000313" key="3">
    <source>
        <dbReference type="Proteomes" id="UP000735302"/>
    </source>
</evidence>
<proteinExistence type="predicted"/>
<protein>
    <submittedName>
        <fullName evidence="2">Uncharacterized protein</fullName>
    </submittedName>
</protein>
<evidence type="ECO:0000256" key="1">
    <source>
        <dbReference type="SAM" id="MobiDB-lite"/>
    </source>
</evidence>
<dbReference type="Proteomes" id="UP000735302">
    <property type="component" value="Unassembled WGS sequence"/>
</dbReference>
<feature type="region of interest" description="Disordered" evidence="1">
    <location>
        <begin position="1"/>
        <end position="21"/>
    </location>
</feature>
<sequence length="98" mass="11070">MHFCQFRPPRQSRASRTLAQQQQQQATQCEIKELLWMERWEKKNLALTAEFANAASSLIRKPCYTISPEAVPGITHRAIHIVDHNGDASSGPGSRPEN</sequence>
<comment type="caution">
    <text evidence="2">The sequence shown here is derived from an EMBL/GenBank/DDBJ whole genome shotgun (WGS) entry which is preliminary data.</text>
</comment>